<protein>
    <submittedName>
        <fullName evidence="2">Uncharacterized protein</fullName>
    </submittedName>
</protein>
<feature type="region of interest" description="Disordered" evidence="1">
    <location>
        <begin position="53"/>
        <end position="138"/>
    </location>
</feature>
<reference evidence="2" key="1">
    <citation type="journal article" date="2020" name="Nature">
        <title>Giant virus diversity and host interactions through global metagenomics.</title>
        <authorList>
            <person name="Schulz F."/>
            <person name="Roux S."/>
            <person name="Paez-Espino D."/>
            <person name="Jungbluth S."/>
            <person name="Walsh D.A."/>
            <person name="Denef V.J."/>
            <person name="McMahon K.D."/>
            <person name="Konstantinidis K.T."/>
            <person name="Eloe-Fadrosh E.A."/>
            <person name="Kyrpides N.C."/>
            <person name="Woyke T."/>
        </authorList>
    </citation>
    <scope>NUCLEOTIDE SEQUENCE</scope>
    <source>
        <strain evidence="2">GVMAG-S-1035375-24</strain>
    </source>
</reference>
<sequence length="138" mass="14990">MACLDELNQSADKQTWIGISRTSGDMKKFESISQFQDYQQALGCAPVRPSPYVESNAGKNTTPTGFLEFKPRDPDAQSRFDATSPQWEGVKASDEAVKSGMFIPDSAEPAASRERKPQGSVLPQPPPPAPTNDVCSIQ</sequence>
<organism evidence="2">
    <name type="scientific">viral metagenome</name>
    <dbReference type="NCBI Taxonomy" id="1070528"/>
    <lineage>
        <taxon>unclassified sequences</taxon>
        <taxon>metagenomes</taxon>
        <taxon>organismal metagenomes</taxon>
    </lineage>
</organism>
<dbReference type="AlphaFoldDB" id="A0A6C0AJA5"/>
<dbReference type="EMBL" id="MN740664">
    <property type="protein sequence ID" value="QHS79858.1"/>
    <property type="molecule type" value="Genomic_DNA"/>
</dbReference>
<proteinExistence type="predicted"/>
<evidence type="ECO:0000313" key="2">
    <source>
        <dbReference type="EMBL" id="QHS79858.1"/>
    </source>
</evidence>
<evidence type="ECO:0000256" key="1">
    <source>
        <dbReference type="SAM" id="MobiDB-lite"/>
    </source>
</evidence>
<name>A0A6C0AJA5_9ZZZZ</name>
<feature type="compositionally biased region" description="Basic and acidic residues" evidence="1">
    <location>
        <begin position="69"/>
        <end position="78"/>
    </location>
</feature>
<accession>A0A6C0AJA5</accession>